<accession>A0A645HM75</accession>
<organism evidence="1">
    <name type="scientific">bioreactor metagenome</name>
    <dbReference type="NCBI Taxonomy" id="1076179"/>
    <lineage>
        <taxon>unclassified sequences</taxon>
        <taxon>metagenomes</taxon>
        <taxon>ecological metagenomes</taxon>
    </lineage>
</organism>
<name>A0A645HM75_9ZZZZ</name>
<proteinExistence type="predicted"/>
<sequence length="181" mass="20886">MAFDGDRKIRIRQHCRHSLQGADRRRLQVGLTKSEEDAVVDFYGDAAAGLEQPYLALRHQWLQGTHDFPRDIAHRLPLRHPGRLDLRRRDPVRLGHRFRRHHRRPLNHHHRLSAGRTGGVLEGVDQRIGQHPVLAFVDRRNGVHDDEEGEQQGDEIGVGNQPALVVLRLFLAMSPPRHQCR</sequence>
<gene>
    <name evidence="1" type="ORF">SDC9_186877</name>
</gene>
<protein>
    <submittedName>
        <fullName evidence="1">Uncharacterized protein</fullName>
    </submittedName>
</protein>
<comment type="caution">
    <text evidence="1">The sequence shown here is derived from an EMBL/GenBank/DDBJ whole genome shotgun (WGS) entry which is preliminary data.</text>
</comment>
<dbReference type="EMBL" id="VSSQ01095112">
    <property type="protein sequence ID" value="MPN39349.1"/>
    <property type="molecule type" value="Genomic_DNA"/>
</dbReference>
<reference evidence="1" key="1">
    <citation type="submission" date="2019-08" db="EMBL/GenBank/DDBJ databases">
        <authorList>
            <person name="Kucharzyk K."/>
            <person name="Murdoch R.W."/>
            <person name="Higgins S."/>
            <person name="Loffler F."/>
        </authorList>
    </citation>
    <scope>NUCLEOTIDE SEQUENCE</scope>
</reference>
<evidence type="ECO:0000313" key="1">
    <source>
        <dbReference type="EMBL" id="MPN39349.1"/>
    </source>
</evidence>
<dbReference type="AlphaFoldDB" id="A0A645HM75"/>